<dbReference type="PANTHER" id="PTHR10773:SF19">
    <property type="match status" value="1"/>
</dbReference>
<evidence type="ECO:0000313" key="2">
    <source>
        <dbReference type="EMBL" id="KAJ4450005.1"/>
    </source>
</evidence>
<gene>
    <name evidence="2" type="ORF">ANN_01412</name>
</gene>
<keyword evidence="3" id="KW-1185">Reference proteome</keyword>
<feature type="non-terminal residue" evidence="2">
    <location>
        <position position="1"/>
    </location>
</feature>
<feature type="compositionally biased region" description="Polar residues" evidence="1">
    <location>
        <begin position="69"/>
        <end position="83"/>
    </location>
</feature>
<organism evidence="2 3">
    <name type="scientific">Periplaneta americana</name>
    <name type="common">American cockroach</name>
    <name type="synonym">Blatta americana</name>
    <dbReference type="NCBI Taxonomy" id="6978"/>
    <lineage>
        <taxon>Eukaryota</taxon>
        <taxon>Metazoa</taxon>
        <taxon>Ecdysozoa</taxon>
        <taxon>Arthropoda</taxon>
        <taxon>Hexapoda</taxon>
        <taxon>Insecta</taxon>
        <taxon>Pterygota</taxon>
        <taxon>Neoptera</taxon>
        <taxon>Polyneoptera</taxon>
        <taxon>Dictyoptera</taxon>
        <taxon>Blattodea</taxon>
        <taxon>Blattoidea</taxon>
        <taxon>Blattidae</taxon>
        <taxon>Blattinae</taxon>
        <taxon>Periplaneta</taxon>
    </lineage>
</organism>
<feature type="compositionally biased region" description="Basic and acidic residues" evidence="1">
    <location>
        <begin position="98"/>
        <end position="107"/>
    </location>
</feature>
<comment type="caution">
    <text evidence="2">The sequence shown here is derived from an EMBL/GenBank/DDBJ whole genome shotgun (WGS) entry which is preliminary data.</text>
</comment>
<dbReference type="PANTHER" id="PTHR10773">
    <property type="entry name" value="DNA-DIRECTED RNA POLYMERASES I, II, AND III SUBUNIT RPABC2"/>
    <property type="match status" value="1"/>
</dbReference>
<feature type="region of interest" description="Disordered" evidence="1">
    <location>
        <begin position="343"/>
        <end position="368"/>
    </location>
</feature>
<dbReference type="Proteomes" id="UP001148838">
    <property type="component" value="Unassembled WGS sequence"/>
</dbReference>
<proteinExistence type="predicted"/>
<feature type="compositionally biased region" description="Acidic residues" evidence="1">
    <location>
        <begin position="59"/>
        <end position="68"/>
    </location>
</feature>
<name>A0ABQ8TWH6_PERAM</name>
<reference evidence="2 3" key="1">
    <citation type="journal article" date="2022" name="Allergy">
        <title>Genome assembly and annotation of Periplaneta americana reveal a comprehensive cockroach allergen profile.</title>
        <authorList>
            <person name="Wang L."/>
            <person name="Xiong Q."/>
            <person name="Saelim N."/>
            <person name="Wang L."/>
            <person name="Nong W."/>
            <person name="Wan A.T."/>
            <person name="Shi M."/>
            <person name="Liu X."/>
            <person name="Cao Q."/>
            <person name="Hui J.H.L."/>
            <person name="Sookrung N."/>
            <person name="Leung T.F."/>
            <person name="Tungtrongchitr A."/>
            <person name="Tsui S.K.W."/>
        </authorList>
    </citation>
    <scope>NUCLEOTIDE SEQUENCE [LARGE SCALE GENOMIC DNA]</scope>
    <source>
        <strain evidence="2">PWHHKU_190912</strain>
    </source>
</reference>
<accession>A0ABQ8TWH6</accession>
<protein>
    <submittedName>
        <fullName evidence="2">Uncharacterized protein</fullName>
    </submittedName>
</protein>
<feature type="compositionally biased region" description="Basic and acidic residues" evidence="1">
    <location>
        <begin position="36"/>
        <end position="47"/>
    </location>
</feature>
<evidence type="ECO:0000256" key="1">
    <source>
        <dbReference type="SAM" id="MobiDB-lite"/>
    </source>
</evidence>
<dbReference type="EMBL" id="JAJSOF020000003">
    <property type="protein sequence ID" value="KAJ4450005.1"/>
    <property type="molecule type" value="Genomic_DNA"/>
</dbReference>
<sequence>TFPLASAQKSCNEHLLNIFGPVVNECTEPLDFDSDDSVKDPDYHPDEDIANNQLYTAMDESEEEENSEDTNVFNNDQEQQSENSEPDAAVQKKRTRKDRQINKELRNKGKSYVSENGKEMKAREMLPLKPCRMKCLEKFMEEDRQKCFEEYWAIGNHDNRVRYISSLITISKPKTHRVVEDNAKLREIVCKYEIIIQGNNQPIFRECFRRIFGETTGFIERLACKKKETFSRIIAPDGRGKFAPANKTKMEDLQSAESHILSFPSYESHYCRNRNSKRFLSSDFNISKMYNLYKLCTKNPVSLKIYSRCFHELDLELKKPKQDTCHKCDVLKMKMNTLAGEARDSAIQERDTHHKAAEESYEAKRHDKEVAQKDDRKAVLAFDLQQCLPTPYLITSVSFYKRQLWTFNLTVHNLVTNEATCFIKRSHFILTLAGDRTETVLWQLFSFVIDKNPNIREIHHKFLVSGHTHMECDADHTAIEREKKRTGMKINHPNDWYQLVRSCKRKKPFKVFVMEGQHFLDFNSLTKTSGPYLMKKFDTEGNKFLWTGTHWLKYTRETAKIFFKSSLSEGESFRELSIRRHGKSTLPTARL</sequence>
<feature type="region of interest" description="Disordered" evidence="1">
    <location>
        <begin position="31"/>
        <end position="118"/>
    </location>
</feature>
<evidence type="ECO:0000313" key="3">
    <source>
        <dbReference type="Proteomes" id="UP001148838"/>
    </source>
</evidence>